<dbReference type="InterPro" id="IPR036188">
    <property type="entry name" value="FAD/NAD-bd_sf"/>
</dbReference>
<dbReference type="Gene3D" id="3.30.70.2450">
    <property type="match status" value="1"/>
</dbReference>
<gene>
    <name evidence="5" type="ORF">LVJ94_01450</name>
</gene>
<evidence type="ECO:0000313" key="5">
    <source>
        <dbReference type="EMBL" id="WXB05929.1"/>
    </source>
</evidence>
<dbReference type="Gene3D" id="3.40.30.120">
    <property type="match status" value="1"/>
</dbReference>
<keyword evidence="6" id="KW-1185">Reference proteome</keyword>
<dbReference type="Proteomes" id="UP001374803">
    <property type="component" value="Chromosome"/>
</dbReference>
<accession>A0ABZ2L4R6</accession>
<dbReference type="PRINTS" id="PR00420">
    <property type="entry name" value="RNGMNOXGNASE"/>
</dbReference>
<dbReference type="Pfam" id="PF01494">
    <property type="entry name" value="FAD_binding_3"/>
    <property type="match status" value="1"/>
</dbReference>
<dbReference type="GO" id="GO:0004497">
    <property type="term" value="F:monooxygenase activity"/>
    <property type="evidence" value="ECO:0007669"/>
    <property type="project" value="UniProtKB-KW"/>
</dbReference>
<dbReference type="Gene3D" id="3.50.50.60">
    <property type="entry name" value="FAD/NAD(P)-binding domain"/>
    <property type="match status" value="1"/>
</dbReference>
<dbReference type="RefSeq" id="WP_394835579.1">
    <property type="nucleotide sequence ID" value="NZ_CP089929.1"/>
</dbReference>
<evidence type="ECO:0000313" key="6">
    <source>
        <dbReference type="Proteomes" id="UP001374803"/>
    </source>
</evidence>
<keyword evidence="3" id="KW-0274">FAD</keyword>
<keyword evidence="5" id="KW-0560">Oxidoreductase</keyword>
<keyword evidence="2" id="KW-0285">Flavoprotein</keyword>
<evidence type="ECO:0000256" key="2">
    <source>
        <dbReference type="ARBA" id="ARBA00022630"/>
    </source>
</evidence>
<keyword evidence="5" id="KW-0503">Monooxygenase</keyword>
<organism evidence="5 6">
    <name type="scientific">Pendulispora rubella</name>
    <dbReference type="NCBI Taxonomy" id="2741070"/>
    <lineage>
        <taxon>Bacteria</taxon>
        <taxon>Pseudomonadati</taxon>
        <taxon>Myxococcota</taxon>
        <taxon>Myxococcia</taxon>
        <taxon>Myxococcales</taxon>
        <taxon>Sorangiineae</taxon>
        <taxon>Pendulisporaceae</taxon>
        <taxon>Pendulispora</taxon>
    </lineage>
</organism>
<feature type="domain" description="FAD-binding" evidence="4">
    <location>
        <begin position="2"/>
        <end position="334"/>
    </location>
</feature>
<protein>
    <submittedName>
        <fullName evidence="5">FAD-dependent monooxygenase</fullName>
    </submittedName>
</protein>
<evidence type="ECO:0000256" key="1">
    <source>
        <dbReference type="ARBA" id="ARBA00001974"/>
    </source>
</evidence>
<sequence>MIDVVIAGAGPVGCFLARELRLAGAQVVVLEAEEARSPHSKALTMNTRSLELLAMRGLAERFTREGVLLPTAHYAALDTRLALAALDTKVPHTLVLAQRRTEELLEAAARELGVEFRFGHATLALRHDEAGVAVHVRSAAGDHTLRARYVVGCDGARSTVRTAAGIAFPGTDTTMTAFQGDVRLAQPPTMPSIVNERGGMMMVRQADGSCRIVIVDPARMHVSKDCPPTEEELREAMLRIAGTDFGLTETLWLSRFGNATRQASSYRKGRVFLAGDAAHIHFPAGGQGMNVGLQDASNLGWKLGAVLRGAAPEALLDSYHDERHPVGMDVLENTRAQEALTGFTPPIFALRATVADLLRTPEANRRLAEKVTGLAVDYGRDTARPWIGRRLPDLPTADGSSAFQHMHAGHFLLLDDLGGAQLVEPWMDRVTIARAKVVGVRPGLEDASAILVRPDGHVAAVLTH</sequence>
<reference evidence="5" key="1">
    <citation type="submission" date="2021-12" db="EMBL/GenBank/DDBJ databases">
        <title>Discovery of the Pendulisporaceae a myxobacterial family with distinct sporulation behavior and unique specialized metabolism.</title>
        <authorList>
            <person name="Garcia R."/>
            <person name="Popoff A."/>
            <person name="Bader C.D."/>
            <person name="Loehr J."/>
            <person name="Walesch S."/>
            <person name="Walt C."/>
            <person name="Boldt J."/>
            <person name="Bunk B."/>
            <person name="Haeckl F.J.F.P.J."/>
            <person name="Gunesch A.P."/>
            <person name="Birkelbach J."/>
            <person name="Nuebel U."/>
            <person name="Pietschmann T."/>
            <person name="Bach T."/>
            <person name="Mueller R."/>
        </authorList>
    </citation>
    <scope>NUCLEOTIDE SEQUENCE</scope>
    <source>
        <strain evidence="5">MSr11367</strain>
    </source>
</reference>
<evidence type="ECO:0000259" key="4">
    <source>
        <dbReference type="Pfam" id="PF01494"/>
    </source>
</evidence>
<dbReference type="PANTHER" id="PTHR43004">
    <property type="entry name" value="TRK SYSTEM POTASSIUM UPTAKE PROTEIN"/>
    <property type="match status" value="1"/>
</dbReference>
<dbReference type="InterPro" id="IPR002938">
    <property type="entry name" value="FAD-bd"/>
</dbReference>
<proteinExistence type="predicted"/>
<dbReference type="Pfam" id="PF21274">
    <property type="entry name" value="Rng_hyd_C"/>
    <property type="match status" value="1"/>
</dbReference>
<dbReference type="InterPro" id="IPR050641">
    <property type="entry name" value="RIFMO-like"/>
</dbReference>
<dbReference type="EMBL" id="CP089983">
    <property type="protein sequence ID" value="WXB05929.1"/>
    <property type="molecule type" value="Genomic_DNA"/>
</dbReference>
<comment type="cofactor">
    <cofactor evidence="1">
        <name>FAD</name>
        <dbReference type="ChEBI" id="CHEBI:57692"/>
    </cofactor>
</comment>
<dbReference type="PANTHER" id="PTHR43004:SF19">
    <property type="entry name" value="BINDING MONOOXYGENASE, PUTATIVE (JCVI)-RELATED"/>
    <property type="match status" value="1"/>
</dbReference>
<evidence type="ECO:0000256" key="3">
    <source>
        <dbReference type="ARBA" id="ARBA00022827"/>
    </source>
</evidence>
<name>A0ABZ2L4R6_9BACT</name>
<dbReference type="SUPFAM" id="SSF51905">
    <property type="entry name" value="FAD/NAD(P)-binding domain"/>
    <property type="match status" value="1"/>
</dbReference>